<dbReference type="EC" id="3.2.1.22" evidence="1"/>
<evidence type="ECO:0000313" key="1">
    <source>
        <dbReference type="EMBL" id="MDG0793874.1"/>
    </source>
</evidence>
<evidence type="ECO:0000313" key="2">
    <source>
        <dbReference type="Proteomes" id="UP001153387"/>
    </source>
</evidence>
<dbReference type="Gene3D" id="3.20.20.70">
    <property type="entry name" value="Aldolase class I"/>
    <property type="match status" value="1"/>
</dbReference>
<keyword evidence="1" id="KW-0378">Hydrolase</keyword>
<dbReference type="GO" id="GO:0004557">
    <property type="term" value="F:alpha-galactosidase activity"/>
    <property type="evidence" value="ECO:0007669"/>
    <property type="project" value="UniProtKB-EC"/>
</dbReference>
<keyword evidence="2" id="KW-1185">Reference proteome</keyword>
<gene>
    <name evidence="1" type="ORF">OMP38_25905</name>
</gene>
<dbReference type="EMBL" id="JAPDHZ010000004">
    <property type="protein sequence ID" value="MDG0793874.1"/>
    <property type="molecule type" value="Genomic_DNA"/>
</dbReference>
<comment type="caution">
    <text evidence="1">The sequence shown here is derived from an EMBL/GenBank/DDBJ whole genome shotgun (WGS) entry which is preliminary data.</text>
</comment>
<dbReference type="AlphaFoldDB" id="A0A9X4KKD9"/>
<organism evidence="1 2">
    <name type="scientific">Cohnella ginsengisoli</name>
    <dbReference type="NCBI Taxonomy" id="425004"/>
    <lineage>
        <taxon>Bacteria</taxon>
        <taxon>Bacillati</taxon>
        <taxon>Bacillota</taxon>
        <taxon>Bacilli</taxon>
        <taxon>Bacillales</taxon>
        <taxon>Paenibacillaceae</taxon>
        <taxon>Cohnella</taxon>
    </lineage>
</organism>
<dbReference type="InterPro" id="IPR013785">
    <property type="entry name" value="Aldolase_TIM"/>
</dbReference>
<dbReference type="Proteomes" id="UP001153387">
    <property type="component" value="Unassembled WGS sequence"/>
</dbReference>
<sequence length="163" mass="18085">MGWSSNWKTAFFADYFNDSRLPNKINLNFEVQPVTPSPARLIAPGETIAAPDMHFGASHADLDAAIQNLHAYLRQSVLRQAGDGLQPVIYNQAGYMVPGYKQPEMSEEGLKQEVDIAAELGAELFMIDAGWYGNNGTEGADWGEYDWRLVRGGYSSERPVSRL</sequence>
<proteinExistence type="predicted"/>
<name>A0A9X4KKD9_9BACL</name>
<protein>
    <submittedName>
        <fullName evidence="1">Alpha-galactosidase</fullName>
        <ecNumber evidence="1">3.2.1.22</ecNumber>
    </submittedName>
</protein>
<keyword evidence="1" id="KW-0326">Glycosidase</keyword>
<accession>A0A9X4KKD9</accession>
<reference evidence="1 2" key="1">
    <citation type="submission" date="2022-10" db="EMBL/GenBank/DDBJ databases">
        <title>Comparative genomic analysis of Cohnella hashimotonis sp. nov., isolated from the International Space Station.</title>
        <authorList>
            <person name="Simpson A."/>
            <person name="Venkateswaran K."/>
        </authorList>
    </citation>
    <scope>NUCLEOTIDE SEQUENCE [LARGE SCALE GENOMIC DNA]</scope>
    <source>
        <strain evidence="1 2">DSM 18997</strain>
    </source>
</reference>